<proteinExistence type="predicted"/>
<keyword evidence="1" id="KW-1133">Transmembrane helix</keyword>
<feature type="non-terminal residue" evidence="2">
    <location>
        <position position="126"/>
    </location>
</feature>
<reference evidence="2 3" key="1">
    <citation type="submission" date="2024-05" db="EMBL/GenBank/DDBJ databases">
        <authorList>
            <person name="Wallberg A."/>
        </authorList>
    </citation>
    <scope>NUCLEOTIDE SEQUENCE [LARGE SCALE GENOMIC DNA]</scope>
</reference>
<evidence type="ECO:0000256" key="1">
    <source>
        <dbReference type="SAM" id="Phobius"/>
    </source>
</evidence>
<gene>
    <name evidence="2" type="ORF">MNOR_LOCUS26609</name>
</gene>
<keyword evidence="1" id="KW-0472">Membrane</keyword>
<name>A0AAV2RPR7_MEGNR</name>
<feature type="transmembrane region" description="Helical" evidence="1">
    <location>
        <begin position="6"/>
        <end position="27"/>
    </location>
</feature>
<protein>
    <submittedName>
        <fullName evidence="2">Uncharacterized protein</fullName>
    </submittedName>
</protein>
<dbReference type="Proteomes" id="UP001497623">
    <property type="component" value="Unassembled WGS sequence"/>
</dbReference>
<accession>A0AAV2RPR7</accession>
<evidence type="ECO:0000313" key="3">
    <source>
        <dbReference type="Proteomes" id="UP001497623"/>
    </source>
</evidence>
<organism evidence="2 3">
    <name type="scientific">Meganyctiphanes norvegica</name>
    <name type="common">Northern krill</name>
    <name type="synonym">Thysanopoda norvegica</name>
    <dbReference type="NCBI Taxonomy" id="48144"/>
    <lineage>
        <taxon>Eukaryota</taxon>
        <taxon>Metazoa</taxon>
        <taxon>Ecdysozoa</taxon>
        <taxon>Arthropoda</taxon>
        <taxon>Crustacea</taxon>
        <taxon>Multicrustacea</taxon>
        <taxon>Malacostraca</taxon>
        <taxon>Eumalacostraca</taxon>
        <taxon>Eucarida</taxon>
        <taxon>Euphausiacea</taxon>
        <taxon>Euphausiidae</taxon>
        <taxon>Meganyctiphanes</taxon>
    </lineage>
</organism>
<feature type="non-terminal residue" evidence="2">
    <location>
        <position position="1"/>
    </location>
</feature>
<keyword evidence="1" id="KW-0812">Transmembrane</keyword>
<comment type="caution">
    <text evidence="2">The sequence shown here is derived from an EMBL/GenBank/DDBJ whole genome shotgun (WGS) entry which is preliminary data.</text>
</comment>
<dbReference type="EMBL" id="CAXKWB010026803">
    <property type="protein sequence ID" value="CAL4130619.1"/>
    <property type="molecule type" value="Genomic_DNA"/>
</dbReference>
<keyword evidence="3" id="KW-1185">Reference proteome</keyword>
<sequence length="126" mass="14918">RTTMKFVPVFVTVIICITLYIILYNTFNVNSMIPQEHHRVNDDFIENIAENLSKDQFQQLIRKFIQINCECETKDYKNANLLNNTLFLKYPKQNITTLNRLKARHPNLPVDFITKTPRCELMPDPM</sequence>
<dbReference type="AlphaFoldDB" id="A0AAV2RPR7"/>
<evidence type="ECO:0000313" key="2">
    <source>
        <dbReference type="EMBL" id="CAL4130619.1"/>
    </source>
</evidence>